<evidence type="ECO:0000256" key="1">
    <source>
        <dbReference type="SAM" id="MobiDB-lite"/>
    </source>
</evidence>
<name>A0AAN8S9T6_POLSC</name>
<dbReference type="Proteomes" id="UP001372834">
    <property type="component" value="Unassembled WGS sequence"/>
</dbReference>
<protein>
    <submittedName>
        <fullName evidence="2">Uncharacterized protein</fullName>
    </submittedName>
</protein>
<dbReference type="EMBL" id="JAWJWE010000005">
    <property type="protein sequence ID" value="KAK6634663.1"/>
    <property type="molecule type" value="Genomic_DNA"/>
</dbReference>
<sequence>MATITRFYVTKTSPLNRSSPIATPNKTKTAVKKSKKDIEKDMKQKADIIQQLKSLANTEILERIESEADILDSVAHISNNLTGKYVKSIRGAVVLMRLAATVLVQRAEAMTNKEATLQPQIDKLKGDLRAQRAPVPKASAEESVQTQPLLNQE</sequence>
<evidence type="ECO:0000313" key="3">
    <source>
        <dbReference type="Proteomes" id="UP001372834"/>
    </source>
</evidence>
<dbReference type="AlphaFoldDB" id="A0AAN8S9T6"/>
<reference evidence="2 3" key="1">
    <citation type="submission" date="2023-10" db="EMBL/GenBank/DDBJ databases">
        <title>Genomes of two closely related lineages of the louse Polyplax serrata with different host specificities.</title>
        <authorList>
            <person name="Martinu J."/>
            <person name="Tarabai H."/>
            <person name="Stefka J."/>
            <person name="Hypsa V."/>
        </authorList>
    </citation>
    <scope>NUCLEOTIDE SEQUENCE [LARGE SCALE GENOMIC DNA]</scope>
    <source>
        <strain evidence="2">HR10_N</strain>
    </source>
</reference>
<accession>A0AAN8S9T6</accession>
<organism evidence="2 3">
    <name type="scientific">Polyplax serrata</name>
    <name type="common">Common mouse louse</name>
    <dbReference type="NCBI Taxonomy" id="468196"/>
    <lineage>
        <taxon>Eukaryota</taxon>
        <taxon>Metazoa</taxon>
        <taxon>Ecdysozoa</taxon>
        <taxon>Arthropoda</taxon>
        <taxon>Hexapoda</taxon>
        <taxon>Insecta</taxon>
        <taxon>Pterygota</taxon>
        <taxon>Neoptera</taxon>
        <taxon>Paraneoptera</taxon>
        <taxon>Psocodea</taxon>
        <taxon>Troctomorpha</taxon>
        <taxon>Phthiraptera</taxon>
        <taxon>Anoplura</taxon>
        <taxon>Polyplacidae</taxon>
        <taxon>Polyplax</taxon>
    </lineage>
</organism>
<feature type="compositionally biased region" description="Polar residues" evidence="1">
    <location>
        <begin position="16"/>
        <end position="25"/>
    </location>
</feature>
<proteinExistence type="predicted"/>
<feature type="region of interest" description="Disordered" evidence="1">
    <location>
        <begin position="16"/>
        <end position="37"/>
    </location>
</feature>
<gene>
    <name evidence="2" type="ORF">RUM43_012064</name>
</gene>
<feature type="region of interest" description="Disordered" evidence="1">
    <location>
        <begin position="122"/>
        <end position="153"/>
    </location>
</feature>
<evidence type="ECO:0000313" key="2">
    <source>
        <dbReference type="EMBL" id="KAK6634663.1"/>
    </source>
</evidence>
<feature type="compositionally biased region" description="Polar residues" evidence="1">
    <location>
        <begin position="142"/>
        <end position="153"/>
    </location>
</feature>
<comment type="caution">
    <text evidence="2">The sequence shown here is derived from an EMBL/GenBank/DDBJ whole genome shotgun (WGS) entry which is preliminary data.</text>
</comment>